<comment type="caution">
    <text evidence="10">The sequence shown here is derived from an EMBL/GenBank/DDBJ whole genome shotgun (WGS) entry which is preliminary data.</text>
</comment>
<dbReference type="Pfam" id="PF02881">
    <property type="entry name" value="SRP54_N"/>
    <property type="match status" value="1"/>
</dbReference>
<dbReference type="PANTHER" id="PTHR43134:SF1">
    <property type="entry name" value="SIGNAL RECOGNITION PARTICLE RECEPTOR SUBUNIT ALPHA"/>
    <property type="match status" value="1"/>
</dbReference>
<dbReference type="CDD" id="cd17876">
    <property type="entry name" value="SRalpha_C"/>
    <property type="match status" value="1"/>
</dbReference>
<feature type="region of interest" description="Disordered" evidence="8">
    <location>
        <begin position="249"/>
        <end position="286"/>
    </location>
</feature>
<dbReference type="InterPro" id="IPR000897">
    <property type="entry name" value="SRP54_GTPase_dom"/>
</dbReference>
<dbReference type="PANTHER" id="PTHR43134">
    <property type="entry name" value="SIGNAL RECOGNITION PARTICLE RECEPTOR SUBUNIT ALPHA"/>
    <property type="match status" value="1"/>
</dbReference>
<dbReference type="SMART" id="SM00382">
    <property type="entry name" value="AAA"/>
    <property type="match status" value="1"/>
</dbReference>
<feature type="region of interest" description="Disordered" evidence="8">
    <location>
        <begin position="124"/>
        <end position="221"/>
    </location>
</feature>
<feature type="domain" description="SRP54-type proteins GTP-binding" evidence="9">
    <location>
        <begin position="571"/>
        <end position="584"/>
    </location>
</feature>
<keyword evidence="11" id="KW-1185">Reference proteome</keyword>
<dbReference type="SMART" id="SM00963">
    <property type="entry name" value="SRP54_N"/>
    <property type="match status" value="1"/>
</dbReference>
<evidence type="ECO:0000256" key="1">
    <source>
        <dbReference type="ARBA" id="ARBA00004397"/>
    </source>
</evidence>
<dbReference type="GO" id="GO:0003924">
    <property type="term" value="F:GTPase activity"/>
    <property type="evidence" value="ECO:0007669"/>
    <property type="project" value="InterPro"/>
</dbReference>
<dbReference type="GO" id="GO:0005047">
    <property type="term" value="F:signal recognition particle binding"/>
    <property type="evidence" value="ECO:0007669"/>
    <property type="project" value="InterPro"/>
</dbReference>
<dbReference type="InterPro" id="IPR011012">
    <property type="entry name" value="Longin-like_dom_sf"/>
</dbReference>
<dbReference type="AlphaFoldDB" id="A0A812P1R1"/>
<evidence type="ECO:0000313" key="10">
    <source>
        <dbReference type="EMBL" id="CAE7341436.1"/>
    </source>
</evidence>
<evidence type="ECO:0000256" key="7">
    <source>
        <dbReference type="ARBA" id="ARBA00023170"/>
    </source>
</evidence>
<dbReference type="SUPFAM" id="SSF47364">
    <property type="entry name" value="Domain of the SRP/SRP receptor G-proteins"/>
    <property type="match status" value="1"/>
</dbReference>
<evidence type="ECO:0000256" key="8">
    <source>
        <dbReference type="SAM" id="MobiDB-lite"/>
    </source>
</evidence>
<feature type="compositionally biased region" description="Basic and acidic residues" evidence="8">
    <location>
        <begin position="136"/>
        <end position="152"/>
    </location>
</feature>
<dbReference type="InterPro" id="IPR042101">
    <property type="entry name" value="SRP54_N_sf"/>
</dbReference>
<dbReference type="Pfam" id="PF00448">
    <property type="entry name" value="SRP54"/>
    <property type="match status" value="1"/>
</dbReference>
<feature type="compositionally biased region" description="Basic and acidic residues" evidence="8">
    <location>
        <begin position="196"/>
        <end position="207"/>
    </location>
</feature>
<evidence type="ECO:0000256" key="6">
    <source>
        <dbReference type="ARBA" id="ARBA00023136"/>
    </source>
</evidence>
<dbReference type="InterPro" id="IPR027417">
    <property type="entry name" value="P-loop_NTPase"/>
</dbReference>
<dbReference type="Gene3D" id="1.20.120.140">
    <property type="entry name" value="Signal recognition particle SRP54, nucleotide-binding domain"/>
    <property type="match status" value="1"/>
</dbReference>
<feature type="compositionally biased region" description="Basic and acidic residues" evidence="8">
    <location>
        <begin position="178"/>
        <end position="187"/>
    </location>
</feature>
<dbReference type="InterPro" id="IPR036225">
    <property type="entry name" value="SRP/SRP_N"/>
</dbReference>
<dbReference type="InterPro" id="IPR003593">
    <property type="entry name" value="AAA+_ATPase"/>
</dbReference>
<dbReference type="Proteomes" id="UP000604046">
    <property type="component" value="Unassembled WGS sequence"/>
</dbReference>
<evidence type="ECO:0000313" key="11">
    <source>
        <dbReference type="Proteomes" id="UP000604046"/>
    </source>
</evidence>
<keyword evidence="6" id="KW-0472">Membrane</keyword>
<evidence type="ECO:0000256" key="3">
    <source>
        <dbReference type="ARBA" id="ARBA00022741"/>
    </source>
</evidence>
<dbReference type="CDD" id="cd14826">
    <property type="entry name" value="SR_alpha_SRX"/>
    <property type="match status" value="1"/>
</dbReference>
<dbReference type="GO" id="GO:0006886">
    <property type="term" value="P:intracellular protein transport"/>
    <property type="evidence" value="ECO:0007669"/>
    <property type="project" value="InterPro"/>
</dbReference>
<sequence>MIDAFYIFTKGGLLLWSTQLVKVKGNPLDRLIKEVLLEERVGETFANIDAYNLKWKLLNEMDIFFVVVYQGILQMAYLEGLLAMVAKEFVQHVGNSFGNGLTIKHVDFDQDFLRCRQRADKDLKEARRQGGMRSFADTKKGAEVQKTREEKGLPATSSKKGKSGGADDKDEDDEDDADASKVAEARGKLGAKSKAKKEADPATAEKPKKGKEARHWDGGKVSKSLMQELDFSKNKPDDDADLAAKQAEFLGSGDENFDAEVESLSSGSEDEAKDTGEQEQEQGRVGGLFKSLTRGVKNLTGGAVLGEEDLEPILKKFKTELMTRNVAAEVADKLSDSVRRSLVGKTTGRFTTMASTVKQALKESMETLLTPKKSIDVLRAALAAKNAGRVYTIVFLGVNGVGKSTNLAKVAYYLKHKGGLNVLICACDTFRAGAVEQLKTHSRCLDVPLFERGYGKDPADIAKNAIAHAKSNGHDVVLVDTAGRMQDNEPLMRALAKLVAINTPDLVLFVGEALVGNDAIDQVTKFNRSLVDLSADPRNPRGIDGMLLTKYDTVDDKVGAALSMVYVTGQPVVFVGTGQKYTHLRKMQAKEVVRTLLG</sequence>
<dbReference type="EMBL" id="CAJNDS010002126">
    <property type="protein sequence ID" value="CAE7341436.1"/>
    <property type="molecule type" value="Genomic_DNA"/>
</dbReference>
<protein>
    <submittedName>
        <fullName evidence="10">SRPRA protein</fullName>
    </submittedName>
</protein>
<organism evidence="10 11">
    <name type="scientific">Symbiodinium natans</name>
    <dbReference type="NCBI Taxonomy" id="878477"/>
    <lineage>
        <taxon>Eukaryota</taxon>
        <taxon>Sar</taxon>
        <taxon>Alveolata</taxon>
        <taxon>Dinophyceae</taxon>
        <taxon>Suessiales</taxon>
        <taxon>Symbiodiniaceae</taxon>
        <taxon>Symbiodinium</taxon>
    </lineage>
</organism>
<dbReference type="GO" id="GO:0005785">
    <property type="term" value="C:signal recognition particle receptor complex"/>
    <property type="evidence" value="ECO:0007669"/>
    <property type="project" value="InterPro"/>
</dbReference>
<gene>
    <name evidence="10" type="primary">SRPRA</name>
    <name evidence="10" type="ORF">SNAT2548_LOCUS17865</name>
</gene>
<evidence type="ECO:0000256" key="2">
    <source>
        <dbReference type="ARBA" id="ARBA00008531"/>
    </source>
</evidence>
<feature type="compositionally biased region" description="Acidic residues" evidence="8">
    <location>
        <begin position="268"/>
        <end position="280"/>
    </location>
</feature>
<evidence type="ECO:0000256" key="4">
    <source>
        <dbReference type="ARBA" id="ARBA00022824"/>
    </source>
</evidence>
<dbReference type="GO" id="GO:0005525">
    <property type="term" value="F:GTP binding"/>
    <property type="evidence" value="ECO:0007669"/>
    <property type="project" value="UniProtKB-KW"/>
</dbReference>
<dbReference type="SMART" id="SM00962">
    <property type="entry name" value="SRP54"/>
    <property type="match status" value="1"/>
</dbReference>
<dbReference type="GO" id="GO:0006614">
    <property type="term" value="P:SRP-dependent cotranslational protein targeting to membrane"/>
    <property type="evidence" value="ECO:0007669"/>
    <property type="project" value="InterPro"/>
</dbReference>
<reference evidence="10" key="1">
    <citation type="submission" date="2021-02" db="EMBL/GenBank/DDBJ databases">
        <authorList>
            <person name="Dougan E. K."/>
            <person name="Rhodes N."/>
            <person name="Thang M."/>
            <person name="Chan C."/>
        </authorList>
    </citation>
    <scope>NUCLEOTIDE SEQUENCE</scope>
</reference>
<comment type="similarity">
    <text evidence="2">Belongs to the GTP-binding SRP family.</text>
</comment>
<name>A0A812P1R1_9DINO</name>
<dbReference type="Pfam" id="PF04086">
    <property type="entry name" value="SRP-alpha_N"/>
    <property type="match status" value="1"/>
</dbReference>
<keyword evidence="7" id="KW-0675">Receptor</keyword>
<keyword evidence="5" id="KW-0342">GTP-binding</keyword>
<accession>A0A812P1R1</accession>
<feature type="compositionally biased region" description="Acidic residues" evidence="8">
    <location>
        <begin position="168"/>
        <end position="177"/>
    </location>
</feature>
<dbReference type="FunFam" id="3.40.50.300:FF:000188">
    <property type="entry name" value="signal recognition particle receptor subunit alpha"/>
    <property type="match status" value="1"/>
</dbReference>
<proteinExistence type="inferred from homology"/>
<dbReference type="InterPro" id="IPR007222">
    <property type="entry name" value="Sig_recog_particle_rcpt_asu_N"/>
</dbReference>
<comment type="subcellular location">
    <subcellularLocation>
        <location evidence="1">Endoplasmic reticulum membrane</location>
        <topology evidence="1">Peripheral membrane protein</topology>
        <orientation evidence="1">Cytoplasmic side</orientation>
    </subcellularLocation>
</comment>
<dbReference type="OrthoDB" id="1727884at2759"/>
<dbReference type="InterPro" id="IPR013822">
    <property type="entry name" value="Signal_recog_particl_SRP54_hlx"/>
</dbReference>
<dbReference type="SUPFAM" id="SSF52540">
    <property type="entry name" value="P-loop containing nucleoside triphosphate hydrolases"/>
    <property type="match status" value="1"/>
</dbReference>
<evidence type="ECO:0000259" key="9">
    <source>
        <dbReference type="PROSITE" id="PS00300"/>
    </source>
</evidence>
<dbReference type="SUPFAM" id="SSF64356">
    <property type="entry name" value="SNARE-like"/>
    <property type="match status" value="1"/>
</dbReference>
<dbReference type="Gene3D" id="3.40.50.300">
    <property type="entry name" value="P-loop containing nucleotide triphosphate hydrolases"/>
    <property type="match status" value="1"/>
</dbReference>
<dbReference type="PROSITE" id="PS00300">
    <property type="entry name" value="SRP54"/>
    <property type="match status" value="1"/>
</dbReference>
<evidence type="ECO:0000256" key="5">
    <source>
        <dbReference type="ARBA" id="ARBA00023134"/>
    </source>
</evidence>
<keyword evidence="3" id="KW-0547">Nucleotide-binding</keyword>
<dbReference type="Gene3D" id="3.30.450.60">
    <property type="match status" value="1"/>
</dbReference>
<keyword evidence="4" id="KW-0256">Endoplasmic reticulum</keyword>